<dbReference type="AlphaFoldDB" id="A0A6T8P5T6"/>
<dbReference type="EMBL" id="HBFK01036146">
    <property type="protein sequence ID" value="CAD8755363.1"/>
    <property type="molecule type" value="Transcribed_RNA"/>
</dbReference>
<gene>
    <name evidence="2" type="ORF">HAND00432_LOCUS19374</name>
    <name evidence="1" type="ORF">HAND1043_LOCUS21871</name>
</gene>
<reference evidence="1" key="1">
    <citation type="submission" date="2021-01" db="EMBL/GenBank/DDBJ databases">
        <authorList>
            <person name="Corre E."/>
            <person name="Pelletier E."/>
            <person name="Niang G."/>
            <person name="Scheremetjew M."/>
            <person name="Finn R."/>
            <person name="Kale V."/>
            <person name="Holt S."/>
            <person name="Cochrane G."/>
            <person name="Meng A."/>
            <person name="Brown T."/>
            <person name="Cohen L."/>
        </authorList>
    </citation>
    <scope>NUCLEOTIDE SEQUENCE</scope>
    <source>
        <strain evidence="1">CCMP441</strain>
        <strain evidence="2">CCMP644</strain>
    </source>
</reference>
<protein>
    <submittedName>
        <fullName evidence="1">Uncharacterized protein</fullName>
    </submittedName>
</protein>
<name>A0A6T8P5T6_HEMAN</name>
<sequence>MQQLATVGQLCGASMVCTQQQSVGGIVTQSQTVVPTSTVTTVQQSYPVTAVGFQGPPVYVNQFTTDPAAAPYGTRGETANAYLNYMKSPKVSVTTTTVAPPPVVVLPPPVDLTTGEGANGEAPVHLTGTVTGVENM</sequence>
<organism evidence="1">
    <name type="scientific">Hemiselmis andersenii</name>
    <name type="common">Cryptophyte alga</name>
    <dbReference type="NCBI Taxonomy" id="464988"/>
    <lineage>
        <taxon>Eukaryota</taxon>
        <taxon>Cryptophyceae</taxon>
        <taxon>Cryptomonadales</taxon>
        <taxon>Hemiselmidaceae</taxon>
        <taxon>Hemiselmis</taxon>
    </lineage>
</organism>
<proteinExistence type="predicted"/>
<dbReference type="EMBL" id="HBFX01032120">
    <property type="protein sequence ID" value="CAD8968380.1"/>
    <property type="molecule type" value="Transcribed_RNA"/>
</dbReference>
<evidence type="ECO:0000313" key="2">
    <source>
        <dbReference type="EMBL" id="CAD8968380.1"/>
    </source>
</evidence>
<accession>A0A6T8P5T6</accession>
<evidence type="ECO:0000313" key="1">
    <source>
        <dbReference type="EMBL" id="CAD8755363.1"/>
    </source>
</evidence>